<sequence>MKRPGSESGFTPEIKQQNTYEILANAETREQLKERMLRFVKTVHDRHVDSMVFLDRSARPLSWMFQDLWDGMYKEEKRPEIKYVNIGTSSHVHKGVSDMLQTAYFGVYSDAESIQNKIVESEETDEWFTTKEIPKSWQRSMIEHAEVVNELQSIFGKVFDGKSLLIVDEMMGQGKTLMAAAGFFALAFPQTKEVEATGLFYSRQYHSRDRVFTDTTEDKKIIPWLQELGMAGVLELPDESLLSGTITKEQTQKILPIVQTKIKELERDIAMYASKEDQADLEKNLERKDLYEHPEKMIQRARQLRKELKQLASDALREKSEK</sequence>
<dbReference type="AlphaFoldDB" id="A0A1F7W524"/>
<keyword evidence="1" id="KW-0175">Coiled coil</keyword>
<feature type="coiled-coil region" evidence="1">
    <location>
        <begin position="262"/>
        <end position="321"/>
    </location>
</feature>
<organism evidence="2 3">
    <name type="scientific">Candidatus Uhrbacteria bacterium RIFOXYB2_FULL_45_11</name>
    <dbReference type="NCBI Taxonomy" id="1802421"/>
    <lineage>
        <taxon>Bacteria</taxon>
        <taxon>Candidatus Uhriibacteriota</taxon>
    </lineage>
</organism>
<comment type="caution">
    <text evidence="2">The sequence shown here is derived from an EMBL/GenBank/DDBJ whole genome shotgun (WGS) entry which is preliminary data.</text>
</comment>
<reference evidence="2 3" key="1">
    <citation type="journal article" date="2016" name="Nat. Commun.">
        <title>Thousands of microbial genomes shed light on interconnected biogeochemical processes in an aquifer system.</title>
        <authorList>
            <person name="Anantharaman K."/>
            <person name="Brown C.T."/>
            <person name="Hug L.A."/>
            <person name="Sharon I."/>
            <person name="Castelle C.J."/>
            <person name="Probst A.J."/>
            <person name="Thomas B.C."/>
            <person name="Singh A."/>
            <person name="Wilkins M.J."/>
            <person name="Karaoz U."/>
            <person name="Brodie E.L."/>
            <person name="Williams K.H."/>
            <person name="Hubbard S.S."/>
            <person name="Banfield J.F."/>
        </authorList>
    </citation>
    <scope>NUCLEOTIDE SEQUENCE [LARGE SCALE GENOMIC DNA]</scope>
</reference>
<dbReference type="STRING" id="1802421.A2318_03605"/>
<accession>A0A1F7W524</accession>
<dbReference type="EMBL" id="MGFD01000055">
    <property type="protein sequence ID" value="OGL97204.1"/>
    <property type="molecule type" value="Genomic_DNA"/>
</dbReference>
<evidence type="ECO:0000313" key="3">
    <source>
        <dbReference type="Proteomes" id="UP000177331"/>
    </source>
</evidence>
<name>A0A1F7W524_9BACT</name>
<protein>
    <submittedName>
        <fullName evidence="2">Uncharacterized protein</fullName>
    </submittedName>
</protein>
<evidence type="ECO:0000256" key="1">
    <source>
        <dbReference type="SAM" id="Coils"/>
    </source>
</evidence>
<gene>
    <name evidence="2" type="ORF">A2318_03605</name>
</gene>
<proteinExistence type="predicted"/>
<dbReference type="Proteomes" id="UP000177331">
    <property type="component" value="Unassembled WGS sequence"/>
</dbReference>
<evidence type="ECO:0000313" key="2">
    <source>
        <dbReference type="EMBL" id="OGL97204.1"/>
    </source>
</evidence>